<dbReference type="GO" id="GO:0004519">
    <property type="term" value="F:endonuclease activity"/>
    <property type="evidence" value="ECO:0007669"/>
    <property type="project" value="UniProtKB-KW"/>
</dbReference>
<keyword evidence="14 16" id="KW-0472">Membrane</keyword>
<comment type="subcellular location">
    <subcellularLocation>
        <location evidence="1">Membrane</location>
        <topology evidence="1">Single-pass membrane protein</topology>
    </subcellularLocation>
    <subcellularLocation>
        <location evidence="2">Mitochondrion</location>
    </subcellularLocation>
</comment>
<reference evidence="18" key="1">
    <citation type="submission" date="2021-11" db="EMBL/GenBank/DDBJ databases">
        <authorList>
            <person name="Herlambang A."/>
            <person name="Guo Y."/>
            <person name="Takashima Y."/>
            <person name="Nishizawa T."/>
        </authorList>
    </citation>
    <scope>NUCLEOTIDE SEQUENCE</scope>
    <source>
        <strain evidence="18">E1425</strain>
    </source>
</reference>
<keyword evidence="19" id="KW-1185">Reference proteome</keyword>
<dbReference type="OrthoDB" id="430293at2759"/>
<keyword evidence="9" id="KW-0255">Endonuclease</keyword>
<name>A0A9P3M2E8_9FUNG</name>
<keyword evidence="10" id="KW-0378">Hydrolase</keyword>
<dbReference type="SMART" id="SM00318">
    <property type="entry name" value="SNc"/>
    <property type="match status" value="1"/>
</dbReference>
<dbReference type="FunFam" id="2.40.50.90:FF:000029">
    <property type="entry name" value="Probable endonuclease lcl3"/>
    <property type="match status" value="1"/>
</dbReference>
<evidence type="ECO:0000256" key="5">
    <source>
        <dbReference type="ARBA" id="ARBA00014651"/>
    </source>
</evidence>
<dbReference type="InterPro" id="IPR016071">
    <property type="entry name" value="Staphylococal_nuclease_OB-fold"/>
</dbReference>
<proteinExistence type="inferred from homology"/>
<reference evidence="18" key="2">
    <citation type="journal article" date="2022" name="Microbiol. Resour. Announc.">
        <title>Whole-Genome Sequence of Entomortierella parvispora E1425, a Mucoromycotan Fungus Associated with Burkholderiaceae-Related Endosymbiotic Bacteria.</title>
        <authorList>
            <person name="Herlambang A."/>
            <person name="Guo Y."/>
            <person name="Takashima Y."/>
            <person name="Narisawa K."/>
            <person name="Ohta H."/>
            <person name="Nishizawa T."/>
        </authorList>
    </citation>
    <scope>NUCLEOTIDE SEQUENCE</scope>
    <source>
        <strain evidence="18">E1425</strain>
    </source>
</reference>
<accession>A0A9P3M2E8</accession>
<evidence type="ECO:0000256" key="12">
    <source>
        <dbReference type="ARBA" id="ARBA00022989"/>
    </source>
</evidence>
<keyword evidence="13" id="KW-0496">Mitochondrion</keyword>
<keyword evidence="8" id="KW-0479">Metal-binding</keyword>
<dbReference type="PROSITE" id="PS50830">
    <property type="entry name" value="TNASE_3"/>
    <property type="match status" value="1"/>
</dbReference>
<evidence type="ECO:0000256" key="13">
    <source>
        <dbReference type="ARBA" id="ARBA00023128"/>
    </source>
</evidence>
<evidence type="ECO:0000256" key="8">
    <source>
        <dbReference type="ARBA" id="ARBA00022723"/>
    </source>
</evidence>
<dbReference type="GO" id="GO:0016787">
    <property type="term" value="F:hydrolase activity"/>
    <property type="evidence" value="ECO:0007669"/>
    <property type="project" value="UniProtKB-KW"/>
</dbReference>
<evidence type="ECO:0000256" key="6">
    <source>
        <dbReference type="ARBA" id="ARBA00022692"/>
    </source>
</evidence>
<evidence type="ECO:0000256" key="7">
    <source>
        <dbReference type="ARBA" id="ARBA00022722"/>
    </source>
</evidence>
<protein>
    <recommendedName>
        <fullName evidence="4">Probable endonuclease LCL3</fullName>
    </recommendedName>
    <alternativeName>
        <fullName evidence="5">Probable endonuclease lcl3</fullName>
    </alternativeName>
</protein>
<organism evidence="18 19">
    <name type="scientific">Entomortierella parvispora</name>
    <dbReference type="NCBI Taxonomy" id="205924"/>
    <lineage>
        <taxon>Eukaryota</taxon>
        <taxon>Fungi</taxon>
        <taxon>Fungi incertae sedis</taxon>
        <taxon>Mucoromycota</taxon>
        <taxon>Mortierellomycotina</taxon>
        <taxon>Mortierellomycetes</taxon>
        <taxon>Mortierellales</taxon>
        <taxon>Mortierellaceae</taxon>
        <taxon>Entomortierella</taxon>
    </lineage>
</organism>
<comment type="caution">
    <text evidence="18">The sequence shown here is derived from an EMBL/GenBank/DDBJ whole genome shotgun (WGS) entry which is preliminary data.</text>
</comment>
<evidence type="ECO:0000313" key="18">
    <source>
        <dbReference type="EMBL" id="GJJ79087.1"/>
    </source>
</evidence>
<dbReference type="PANTHER" id="PTHR12302:SF3">
    <property type="entry name" value="SERINE_THREONINE-PROTEIN KINASE 31"/>
    <property type="match status" value="1"/>
</dbReference>
<dbReference type="Proteomes" id="UP000827284">
    <property type="component" value="Unassembled WGS sequence"/>
</dbReference>
<evidence type="ECO:0000256" key="2">
    <source>
        <dbReference type="ARBA" id="ARBA00004173"/>
    </source>
</evidence>
<dbReference type="AlphaFoldDB" id="A0A9P3M2E8"/>
<keyword evidence="11" id="KW-0106">Calcium</keyword>
<evidence type="ECO:0000256" key="16">
    <source>
        <dbReference type="SAM" id="Phobius"/>
    </source>
</evidence>
<keyword evidence="6 16" id="KW-0812">Transmembrane</keyword>
<feature type="transmembrane region" description="Helical" evidence="16">
    <location>
        <begin position="78"/>
        <end position="95"/>
    </location>
</feature>
<evidence type="ECO:0000256" key="9">
    <source>
        <dbReference type="ARBA" id="ARBA00022759"/>
    </source>
</evidence>
<evidence type="ECO:0000256" key="11">
    <source>
        <dbReference type="ARBA" id="ARBA00022837"/>
    </source>
</evidence>
<dbReference type="EMBL" id="BQFW01000015">
    <property type="protein sequence ID" value="GJJ79087.1"/>
    <property type="molecule type" value="Genomic_DNA"/>
</dbReference>
<dbReference type="Gene3D" id="2.40.50.90">
    <property type="match status" value="1"/>
</dbReference>
<evidence type="ECO:0000256" key="10">
    <source>
        <dbReference type="ARBA" id="ARBA00022801"/>
    </source>
</evidence>
<keyword evidence="7" id="KW-0540">Nuclease</keyword>
<keyword evidence="12 16" id="KW-1133">Transmembrane helix</keyword>
<evidence type="ECO:0000256" key="15">
    <source>
        <dbReference type="SAM" id="MobiDB-lite"/>
    </source>
</evidence>
<sequence length="295" mass="32809">MVWPFSSSKPDSSKAGSSSTSSLTISDAIDTLEHAGQDAKAAFESTKASIEDIVTTSAPSMEVVQKQMSYIPESVKPYLIASTVFGVSVMAVVFYRTRLRRIPSAAYLTPNMLKGKRILKGKVTSVGDSDNFRFYHTPGGVLGGWGWLRHVPVASKELKDQTLHIRIAGVDAPEGAHFGMPAQPFSRESLEWLRKEIKGKTVTVQPFSKDRYDRVVAMAWYPRFLPFLPKKNISVEMLRVGFGQIYRQAGSEYGDILDKLEKTEAKAKQQKIGIWSQKNMVSAAEHKKQYLRGGE</sequence>
<feature type="region of interest" description="Disordered" evidence="15">
    <location>
        <begin position="1"/>
        <end position="22"/>
    </location>
</feature>
<dbReference type="GO" id="GO:0046872">
    <property type="term" value="F:metal ion binding"/>
    <property type="evidence" value="ECO:0007669"/>
    <property type="project" value="UniProtKB-KW"/>
</dbReference>
<dbReference type="GO" id="GO:0016020">
    <property type="term" value="C:membrane"/>
    <property type="evidence" value="ECO:0007669"/>
    <property type="project" value="UniProtKB-SubCell"/>
</dbReference>
<evidence type="ECO:0000256" key="3">
    <source>
        <dbReference type="ARBA" id="ARBA00005435"/>
    </source>
</evidence>
<comment type="similarity">
    <text evidence="3">Belongs to the LCL3 family.</text>
</comment>
<evidence type="ECO:0000259" key="17">
    <source>
        <dbReference type="PROSITE" id="PS50830"/>
    </source>
</evidence>
<gene>
    <name evidence="18" type="ORF">EMPS_11446</name>
</gene>
<dbReference type="PANTHER" id="PTHR12302">
    <property type="entry name" value="EBNA2 BINDING PROTEIN P100"/>
    <property type="match status" value="1"/>
</dbReference>
<dbReference type="SUPFAM" id="SSF50199">
    <property type="entry name" value="Staphylococcal nuclease"/>
    <property type="match status" value="1"/>
</dbReference>
<feature type="domain" description="TNase-like" evidence="17">
    <location>
        <begin position="117"/>
        <end position="277"/>
    </location>
</feature>
<dbReference type="Pfam" id="PF00565">
    <property type="entry name" value="SNase"/>
    <property type="match status" value="1"/>
</dbReference>
<evidence type="ECO:0000256" key="1">
    <source>
        <dbReference type="ARBA" id="ARBA00004167"/>
    </source>
</evidence>
<dbReference type="GO" id="GO:0005739">
    <property type="term" value="C:mitochondrion"/>
    <property type="evidence" value="ECO:0007669"/>
    <property type="project" value="UniProtKB-SubCell"/>
</dbReference>
<evidence type="ECO:0000313" key="19">
    <source>
        <dbReference type="Proteomes" id="UP000827284"/>
    </source>
</evidence>
<evidence type="ECO:0000256" key="4">
    <source>
        <dbReference type="ARBA" id="ARBA00013404"/>
    </source>
</evidence>
<dbReference type="InterPro" id="IPR035437">
    <property type="entry name" value="SNase_OB-fold_sf"/>
</dbReference>
<evidence type="ECO:0000256" key="14">
    <source>
        <dbReference type="ARBA" id="ARBA00023136"/>
    </source>
</evidence>